<dbReference type="Proteomes" id="UP001215280">
    <property type="component" value="Unassembled WGS sequence"/>
</dbReference>
<evidence type="ECO:0000256" key="3">
    <source>
        <dbReference type="ARBA" id="ARBA00023053"/>
    </source>
</evidence>
<keyword evidence="1" id="KW-0813">Transport</keyword>
<dbReference type="GO" id="GO:0015385">
    <property type="term" value="F:sodium:proton antiporter activity"/>
    <property type="evidence" value="ECO:0007669"/>
    <property type="project" value="InterPro"/>
</dbReference>
<dbReference type="PANTHER" id="PTHR31382">
    <property type="entry name" value="NA(+)/H(+) ANTIPORTER"/>
    <property type="match status" value="1"/>
</dbReference>
<evidence type="ECO:0000256" key="4">
    <source>
        <dbReference type="ARBA" id="ARBA00023065"/>
    </source>
</evidence>
<proteinExistence type="predicted"/>
<gene>
    <name evidence="6" type="ORF">DFH07DRAFT_991781</name>
</gene>
<dbReference type="PANTHER" id="PTHR31382:SF4">
    <property type="entry name" value="NA(+)_H(+) ANTIPORTER"/>
    <property type="match status" value="1"/>
</dbReference>
<reference evidence="6" key="1">
    <citation type="submission" date="2023-03" db="EMBL/GenBank/DDBJ databases">
        <title>Massive genome expansion in bonnet fungi (Mycena s.s.) driven by repeated elements and novel gene families across ecological guilds.</title>
        <authorList>
            <consortium name="Lawrence Berkeley National Laboratory"/>
            <person name="Harder C.B."/>
            <person name="Miyauchi S."/>
            <person name="Viragh M."/>
            <person name="Kuo A."/>
            <person name="Thoen E."/>
            <person name="Andreopoulos B."/>
            <person name="Lu D."/>
            <person name="Skrede I."/>
            <person name="Drula E."/>
            <person name="Henrissat B."/>
            <person name="Morin E."/>
            <person name="Kohler A."/>
            <person name="Barry K."/>
            <person name="LaButti K."/>
            <person name="Morin E."/>
            <person name="Salamov A."/>
            <person name="Lipzen A."/>
            <person name="Mereny Z."/>
            <person name="Hegedus B."/>
            <person name="Baldrian P."/>
            <person name="Stursova M."/>
            <person name="Weitz H."/>
            <person name="Taylor A."/>
            <person name="Grigoriev I.V."/>
            <person name="Nagy L.G."/>
            <person name="Martin F."/>
            <person name="Kauserud H."/>
        </authorList>
    </citation>
    <scope>NUCLEOTIDE SEQUENCE</scope>
    <source>
        <strain evidence="6">CBHHK188m</strain>
    </source>
</reference>
<dbReference type="InterPro" id="IPR004712">
    <property type="entry name" value="Na+/H+_antiporter_fungi"/>
</dbReference>
<evidence type="ECO:0000256" key="2">
    <source>
        <dbReference type="ARBA" id="ARBA00022449"/>
    </source>
</evidence>
<keyword evidence="4" id="KW-0406">Ion transport</keyword>
<dbReference type="GO" id="GO:0030007">
    <property type="term" value="P:intracellular potassium ion homeostasis"/>
    <property type="evidence" value="ECO:0007669"/>
    <property type="project" value="TreeGrafter"/>
</dbReference>
<keyword evidence="7" id="KW-1185">Reference proteome</keyword>
<evidence type="ECO:0000256" key="5">
    <source>
        <dbReference type="ARBA" id="ARBA00023201"/>
    </source>
</evidence>
<dbReference type="GO" id="GO:0005886">
    <property type="term" value="C:plasma membrane"/>
    <property type="evidence" value="ECO:0007669"/>
    <property type="project" value="InterPro"/>
</dbReference>
<name>A0AAD7MUQ1_9AGAR</name>
<protein>
    <submittedName>
        <fullName evidence="6">Uncharacterized protein</fullName>
    </submittedName>
</protein>
<accession>A0AAD7MUQ1</accession>
<keyword evidence="5" id="KW-0739">Sodium transport</keyword>
<sequence>MPLPLLFLSFPTSPVGPDANIFNPQDWGDGTNAITLEVMRVILSMGLLAIGVELPRSYMAQHLRSLLILVIPTMTFGWLVVAGPNAFYDVCVHGLTSETGGEYAVKNVPLDLRQIIAAESAANGRLAYPFLSIAIYLAVENSSPSRTAIGEWLFVRWLRMLTAFKRSQRILSDVSDKVILGIAIGAVLGLAFSSGMKFSDSRGYISPATHCHETVHFNEVTENQVSSSVIEFVLNGACFVMEIGAYLRRTADPVLFLHRYYAHEFFAMFVIGTMDRIDRQFFSIFALSIDRWLDAKRFACRFRHPPEIRAKIRLLFKNGVPIDALIDEFGGVRSTIAKVIENGYSTPDNEDKDLKRALRDPNFRGRLDHLKSGRNVKQEPGPAGGMENPIIIRSESPPPRALPAAPTPGNADIPPQEQDDFLLAFLTNISMNELYFPLKNIGIDKNGLYRMARYEEDRLDAFMAKLGKLVEMSPFTQLTLSEEIRRLAND</sequence>
<dbReference type="EMBL" id="JARJLG010000182">
    <property type="protein sequence ID" value="KAJ7731555.1"/>
    <property type="molecule type" value="Genomic_DNA"/>
</dbReference>
<keyword evidence="2" id="KW-0050">Antiport</keyword>
<dbReference type="AlphaFoldDB" id="A0AAD7MUQ1"/>
<dbReference type="GO" id="GO:0042391">
    <property type="term" value="P:regulation of membrane potential"/>
    <property type="evidence" value="ECO:0007669"/>
    <property type="project" value="InterPro"/>
</dbReference>
<dbReference type="GO" id="GO:0036376">
    <property type="term" value="P:sodium ion export across plasma membrane"/>
    <property type="evidence" value="ECO:0007669"/>
    <property type="project" value="InterPro"/>
</dbReference>
<comment type="caution">
    <text evidence="6">The sequence shown here is derived from an EMBL/GenBank/DDBJ whole genome shotgun (WGS) entry which is preliminary data.</text>
</comment>
<evidence type="ECO:0000313" key="6">
    <source>
        <dbReference type="EMBL" id="KAJ7731555.1"/>
    </source>
</evidence>
<organism evidence="6 7">
    <name type="scientific">Mycena maculata</name>
    <dbReference type="NCBI Taxonomy" id="230809"/>
    <lineage>
        <taxon>Eukaryota</taxon>
        <taxon>Fungi</taxon>
        <taxon>Dikarya</taxon>
        <taxon>Basidiomycota</taxon>
        <taxon>Agaricomycotina</taxon>
        <taxon>Agaricomycetes</taxon>
        <taxon>Agaricomycetidae</taxon>
        <taxon>Agaricales</taxon>
        <taxon>Marasmiineae</taxon>
        <taxon>Mycenaceae</taxon>
        <taxon>Mycena</taxon>
    </lineage>
</organism>
<dbReference type="GO" id="GO:0120029">
    <property type="term" value="P:proton export across plasma membrane"/>
    <property type="evidence" value="ECO:0007669"/>
    <property type="project" value="InterPro"/>
</dbReference>
<keyword evidence="3" id="KW-0915">Sodium</keyword>
<evidence type="ECO:0000313" key="7">
    <source>
        <dbReference type="Proteomes" id="UP001215280"/>
    </source>
</evidence>
<evidence type="ECO:0000256" key="1">
    <source>
        <dbReference type="ARBA" id="ARBA00022448"/>
    </source>
</evidence>